<comment type="similarity">
    <text evidence="1">Belongs to the transglycosylase Slt family.</text>
</comment>
<dbReference type="InterPro" id="IPR023346">
    <property type="entry name" value="Lysozyme-like_dom_sf"/>
</dbReference>
<dbReference type="Pfam" id="PF01464">
    <property type="entry name" value="SLT"/>
    <property type="match status" value="1"/>
</dbReference>
<dbReference type="PANTHER" id="PTHR37423:SF2">
    <property type="entry name" value="MEMBRANE-BOUND LYTIC MUREIN TRANSGLYCOSYLASE C"/>
    <property type="match status" value="1"/>
</dbReference>
<dbReference type="Proteomes" id="UP000195840">
    <property type="component" value="Unassembled WGS sequence"/>
</dbReference>
<evidence type="ECO:0000313" key="3">
    <source>
        <dbReference type="EMBL" id="OVZ83889.1"/>
    </source>
</evidence>
<dbReference type="RefSeq" id="WP_087794746.1">
    <property type="nucleotide sequence ID" value="NZ_CAWNET010000001.1"/>
</dbReference>
<protein>
    <submittedName>
        <fullName evidence="3">Lytic transglycosylase</fullName>
    </submittedName>
</protein>
<feature type="domain" description="Transglycosylase SLT" evidence="2">
    <location>
        <begin position="612"/>
        <end position="709"/>
    </location>
</feature>
<evidence type="ECO:0000256" key="1">
    <source>
        <dbReference type="ARBA" id="ARBA00007734"/>
    </source>
</evidence>
<comment type="caution">
    <text evidence="3">The sequence shown here is derived from an EMBL/GenBank/DDBJ whole genome shotgun (WGS) entry which is preliminary data.</text>
</comment>
<name>A0AB73NNQ6_YERKR</name>
<accession>A0AB73NNQ6</accession>
<sequence>MSNAETIKDFLVSLGFELDEAGEKKFSAVVSGVTANVLKMGAVVEGAALAVVGFTTKIASGLDKIYFASERTGASVAGIKALGYATSQLGVDAASAQGSLESLARFVRNSPGAEGFLNRLGVQTRSANGSMRDTSAIFTGLSAKLSSMPYYRANQYAQMLGIDENTLMAMRKGLGQFSSEYALTAKKIGFNADIAAKQSNRFMTSMRNLTMTVGQARDKIGANLADGLAGDIDALRKQLLDNWPKIEAVLMKVIKGILWAGDAVTRVLWRTGQAVGDVINWFKKLDPVTQQLLMLFGGLLVAWRLLNTAFLTSPVGIVLSLGAALFALYDDYKTWKEGGNSLIDWGEWEPEINAALKGIDDLTNSIKGVGVEIARLLNINLKNWTLKGDIENLTKQFGEFGKMISMIGDLINALKDGNLSEVGRIGKALFSQGSEQPDAMPAVTDSANSAADWFKDKTGFDPRSVGRWLRGENNEAEPDQHTQPDAMPVVTDSDLFNDKIGFDPRSVGRWLRGENNRAEPEQHAQSARRIKNIDLPGTVAGQFNETVEKIKGQKFADNFTDALLRLVNRAAETVSQVVTPAAMPAAMPDGVTAPKPSSTGAALLGWLQPTFSKLEALYKLPAGLLKSVAITESSGNQYAVSGAGAKGLFQFMDPTAKDMGLKGDDVFDPEKSAAAAAKYLNMLLKMNGGDLDKALASYNWGIGNVQKHGLDLMPQETRNYIPKVRSNMPGGGVQQETNIHIHGVTDPVAVGNEVAGRQTGVNARLTQQLNTATR</sequence>
<keyword evidence="4" id="KW-1185">Reference proteome</keyword>
<dbReference type="PANTHER" id="PTHR37423">
    <property type="entry name" value="SOLUBLE LYTIC MUREIN TRANSGLYCOSYLASE-RELATED"/>
    <property type="match status" value="1"/>
</dbReference>
<dbReference type="CDD" id="cd00254">
    <property type="entry name" value="LT-like"/>
    <property type="match status" value="1"/>
</dbReference>
<dbReference type="EMBL" id="NHOG01000001">
    <property type="protein sequence ID" value="OVZ83889.1"/>
    <property type="molecule type" value="Genomic_DNA"/>
</dbReference>
<organism evidence="3 4">
    <name type="scientific">Yersinia kristensenii</name>
    <dbReference type="NCBI Taxonomy" id="28152"/>
    <lineage>
        <taxon>Bacteria</taxon>
        <taxon>Pseudomonadati</taxon>
        <taxon>Pseudomonadota</taxon>
        <taxon>Gammaproteobacteria</taxon>
        <taxon>Enterobacterales</taxon>
        <taxon>Yersiniaceae</taxon>
        <taxon>Yersinia</taxon>
    </lineage>
</organism>
<proteinExistence type="inferred from homology"/>
<evidence type="ECO:0000313" key="4">
    <source>
        <dbReference type="Proteomes" id="UP000195840"/>
    </source>
</evidence>
<gene>
    <name evidence="3" type="ORF">CBW52_01840</name>
</gene>
<evidence type="ECO:0000259" key="2">
    <source>
        <dbReference type="Pfam" id="PF01464"/>
    </source>
</evidence>
<dbReference type="SUPFAM" id="SSF53955">
    <property type="entry name" value="Lysozyme-like"/>
    <property type="match status" value="1"/>
</dbReference>
<dbReference type="AlphaFoldDB" id="A0AB73NNQ6"/>
<dbReference type="InterPro" id="IPR008258">
    <property type="entry name" value="Transglycosylase_SLT_dom_1"/>
</dbReference>
<dbReference type="Gene3D" id="1.10.530.10">
    <property type="match status" value="1"/>
</dbReference>
<reference evidence="3 4" key="1">
    <citation type="submission" date="2017-05" db="EMBL/GenBank/DDBJ databases">
        <title>Whole genome sequencing of Yersinia kristensenii.</title>
        <authorList>
            <person name="Campioni F."/>
        </authorList>
    </citation>
    <scope>NUCLEOTIDE SEQUENCE [LARGE SCALE GENOMIC DNA]</scope>
    <source>
        <strain evidence="3 4">CFSAN060538</strain>
    </source>
</reference>